<keyword evidence="3 6" id="KW-0812">Transmembrane</keyword>
<feature type="transmembrane region" description="Helical" evidence="7">
    <location>
        <begin position="56"/>
        <end position="78"/>
    </location>
</feature>
<keyword evidence="5 7" id="KW-0472">Membrane</keyword>
<protein>
    <submittedName>
        <fullName evidence="9">Cytochrome c oxidase subunit 3</fullName>
    </submittedName>
</protein>
<dbReference type="InterPro" id="IPR035973">
    <property type="entry name" value="Cyt_c_oxidase_su3-like_sf"/>
</dbReference>
<organism evidence="9 10">
    <name type="scientific">Vogesella aquatica</name>
    <dbReference type="NCBI Taxonomy" id="2984206"/>
    <lineage>
        <taxon>Bacteria</taxon>
        <taxon>Pseudomonadati</taxon>
        <taxon>Pseudomonadota</taxon>
        <taxon>Betaproteobacteria</taxon>
        <taxon>Neisseriales</taxon>
        <taxon>Chromobacteriaceae</taxon>
        <taxon>Vogesella</taxon>
    </lineage>
</organism>
<accession>A0ABT5IUK9</accession>
<dbReference type="Gene3D" id="1.20.120.80">
    <property type="entry name" value="Cytochrome c oxidase, subunit III, four-helix bundle"/>
    <property type="match status" value="1"/>
</dbReference>
<dbReference type="PANTHER" id="PTHR11403">
    <property type="entry name" value="CYTOCHROME C OXIDASE SUBUNIT III"/>
    <property type="match status" value="1"/>
</dbReference>
<keyword evidence="10" id="KW-1185">Reference proteome</keyword>
<feature type="transmembrane region" description="Helical" evidence="7">
    <location>
        <begin position="169"/>
        <end position="187"/>
    </location>
</feature>
<feature type="transmembrane region" description="Helical" evidence="7">
    <location>
        <begin position="123"/>
        <end position="149"/>
    </location>
</feature>
<evidence type="ECO:0000256" key="7">
    <source>
        <dbReference type="SAM" id="Phobius"/>
    </source>
</evidence>
<evidence type="ECO:0000256" key="3">
    <source>
        <dbReference type="ARBA" id="ARBA00022692"/>
    </source>
</evidence>
<feature type="transmembrane region" description="Helical" evidence="7">
    <location>
        <begin position="13"/>
        <end position="35"/>
    </location>
</feature>
<evidence type="ECO:0000256" key="2">
    <source>
        <dbReference type="ARBA" id="ARBA00010581"/>
    </source>
</evidence>
<evidence type="ECO:0000256" key="5">
    <source>
        <dbReference type="ARBA" id="ARBA00023136"/>
    </source>
</evidence>
<dbReference type="RefSeq" id="WP_147683168.1">
    <property type="nucleotide sequence ID" value="NZ_JAQQLF010000002.1"/>
</dbReference>
<dbReference type="PROSITE" id="PS51257">
    <property type="entry name" value="PROKAR_LIPOPROTEIN"/>
    <property type="match status" value="1"/>
</dbReference>
<dbReference type="Pfam" id="PF00510">
    <property type="entry name" value="COX3"/>
    <property type="match status" value="1"/>
</dbReference>
<sequence>MSHAMPRRVPGDLAMWFFILAELAVFGLLFAACAYARWQQPLLFARQQAGLPLGWALANTALLLSGSAAVFNACRAYAAGRGRAGRRWLLACLLCGSGFVLLKGHELGALFAAGINLSSNSFWMFYLSLAGFHYLHVLLGMVIVTAVWWRAGQGAYAANHDGVETAAAYWHMVDLVWLVLFALLYTAR</sequence>
<reference evidence="9 10" key="1">
    <citation type="submission" date="2023-01" db="EMBL/GenBank/DDBJ databases">
        <title>Novel species of the genus Vogesella isolated from rivers.</title>
        <authorList>
            <person name="Lu H."/>
        </authorList>
    </citation>
    <scope>NUCLEOTIDE SEQUENCE [LARGE SCALE GENOMIC DNA]</scope>
    <source>
        <strain evidence="9 10">DC21W</strain>
    </source>
</reference>
<dbReference type="PROSITE" id="PS50253">
    <property type="entry name" value="COX3"/>
    <property type="match status" value="1"/>
</dbReference>
<dbReference type="Proteomes" id="UP001219956">
    <property type="component" value="Unassembled WGS sequence"/>
</dbReference>
<dbReference type="InterPro" id="IPR000298">
    <property type="entry name" value="Cyt_c_oxidase-like_su3"/>
</dbReference>
<evidence type="ECO:0000313" key="10">
    <source>
        <dbReference type="Proteomes" id="UP001219956"/>
    </source>
</evidence>
<feature type="domain" description="Heme-copper oxidase subunit III family profile" evidence="8">
    <location>
        <begin position="1"/>
        <end position="188"/>
    </location>
</feature>
<dbReference type="EMBL" id="JAQQLF010000002">
    <property type="protein sequence ID" value="MDC7715955.1"/>
    <property type="molecule type" value="Genomic_DNA"/>
</dbReference>
<evidence type="ECO:0000256" key="1">
    <source>
        <dbReference type="ARBA" id="ARBA00004141"/>
    </source>
</evidence>
<name>A0ABT5IUK9_9NEIS</name>
<dbReference type="InterPro" id="IPR024791">
    <property type="entry name" value="Cyt_c/ubiquinol_Oxase_su3"/>
</dbReference>
<evidence type="ECO:0000256" key="6">
    <source>
        <dbReference type="RuleBase" id="RU003376"/>
    </source>
</evidence>
<evidence type="ECO:0000259" key="8">
    <source>
        <dbReference type="PROSITE" id="PS50253"/>
    </source>
</evidence>
<dbReference type="SUPFAM" id="SSF81452">
    <property type="entry name" value="Cytochrome c oxidase subunit III-like"/>
    <property type="match status" value="1"/>
</dbReference>
<comment type="caution">
    <text evidence="9">The sequence shown here is derived from an EMBL/GenBank/DDBJ whole genome shotgun (WGS) entry which is preliminary data.</text>
</comment>
<evidence type="ECO:0000313" key="9">
    <source>
        <dbReference type="EMBL" id="MDC7715955.1"/>
    </source>
</evidence>
<dbReference type="PANTHER" id="PTHR11403:SF6">
    <property type="entry name" value="NITRIC OXIDE REDUCTASE SUBUNIT E"/>
    <property type="match status" value="1"/>
</dbReference>
<comment type="subcellular location">
    <subcellularLocation>
        <location evidence="6">Cell membrane</location>
        <topology evidence="6">Multi-pass membrane protein</topology>
    </subcellularLocation>
    <subcellularLocation>
        <location evidence="1">Membrane</location>
        <topology evidence="1">Multi-pass membrane protein</topology>
    </subcellularLocation>
</comment>
<proteinExistence type="inferred from homology"/>
<dbReference type="InterPro" id="IPR013833">
    <property type="entry name" value="Cyt_c_oxidase_su3_a-hlx"/>
</dbReference>
<evidence type="ECO:0000256" key="4">
    <source>
        <dbReference type="ARBA" id="ARBA00022989"/>
    </source>
</evidence>
<gene>
    <name evidence="9" type="ORF">PQU95_01790</name>
</gene>
<keyword evidence="4 7" id="KW-1133">Transmembrane helix</keyword>
<comment type="similarity">
    <text evidence="2 6">Belongs to the cytochrome c oxidase subunit 3 family.</text>
</comment>